<protein>
    <submittedName>
        <fullName evidence="1">Uncharacterized protein</fullName>
    </submittedName>
</protein>
<organism evidence="1 2">
    <name type="scientific">Evansella vedderi</name>
    <dbReference type="NCBI Taxonomy" id="38282"/>
    <lineage>
        <taxon>Bacteria</taxon>
        <taxon>Bacillati</taxon>
        <taxon>Bacillota</taxon>
        <taxon>Bacilli</taxon>
        <taxon>Bacillales</taxon>
        <taxon>Bacillaceae</taxon>
        <taxon>Evansella</taxon>
    </lineage>
</organism>
<accession>A0ABT9ZTS8</accession>
<reference evidence="1 2" key="1">
    <citation type="submission" date="2023-07" db="EMBL/GenBank/DDBJ databases">
        <title>Genomic Encyclopedia of Type Strains, Phase IV (KMG-IV): sequencing the most valuable type-strain genomes for metagenomic binning, comparative biology and taxonomic classification.</title>
        <authorList>
            <person name="Goeker M."/>
        </authorList>
    </citation>
    <scope>NUCLEOTIDE SEQUENCE [LARGE SCALE GENOMIC DNA]</scope>
    <source>
        <strain evidence="1 2">DSM 9768</strain>
    </source>
</reference>
<dbReference type="RefSeq" id="WP_307324927.1">
    <property type="nucleotide sequence ID" value="NZ_JAUSUG010000007.1"/>
</dbReference>
<dbReference type="Proteomes" id="UP001230005">
    <property type="component" value="Unassembled WGS sequence"/>
</dbReference>
<proteinExistence type="predicted"/>
<comment type="caution">
    <text evidence="1">The sequence shown here is derived from an EMBL/GenBank/DDBJ whole genome shotgun (WGS) entry which is preliminary data.</text>
</comment>
<keyword evidence="2" id="KW-1185">Reference proteome</keyword>
<gene>
    <name evidence="1" type="ORF">J2S74_002037</name>
</gene>
<dbReference type="EMBL" id="JAUSUG010000007">
    <property type="protein sequence ID" value="MDQ0254658.1"/>
    <property type="molecule type" value="Genomic_DNA"/>
</dbReference>
<evidence type="ECO:0000313" key="2">
    <source>
        <dbReference type="Proteomes" id="UP001230005"/>
    </source>
</evidence>
<sequence>MDSTEEQRHQFKMVEDNGEIIVEGEIIGRSVIPYYDDLKCKAIIALLNSIDQDNFVKAEKWELFEEYFKEIEETLTEIKKFNKFQGNVIQ</sequence>
<name>A0ABT9ZTS8_9BACI</name>
<evidence type="ECO:0000313" key="1">
    <source>
        <dbReference type="EMBL" id="MDQ0254658.1"/>
    </source>
</evidence>